<evidence type="ECO:0000259" key="12">
    <source>
        <dbReference type="Pfam" id="PF08245"/>
    </source>
</evidence>
<comment type="caution">
    <text evidence="13">The sequence shown here is derived from an EMBL/GenBank/DDBJ whole genome shotgun (WGS) entry which is preliminary data.</text>
</comment>
<evidence type="ECO:0000259" key="11">
    <source>
        <dbReference type="Pfam" id="PF02875"/>
    </source>
</evidence>
<dbReference type="Pfam" id="PF02875">
    <property type="entry name" value="Mur_ligase_C"/>
    <property type="match status" value="1"/>
</dbReference>
<feature type="binding site" evidence="9">
    <location>
        <begin position="127"/>
        <end position="133"/>
    </location>
    <ligand>
        <name>ATP</name>
        <dbReference type="ChEBI" id="CHEBI:30616"/>
    </ligand>
</feature>
<evidence type="ECO:0000256" key="5">
    <source>
        <dbReference type="ARBA" id="ARBA00022618"/>
    </source>
</evidence>
<dbReference type="InterPro" id="IPR005762">
    <property type="entry name" value="MurD"/>
</dbReference>
<dbReference type="AlphaFoldDB" id="A0A1F5E9R3"/>
<dbReference type="PANTHER" id="PTHR43692">
    <property type="entry name" value="UDP-N-ACETYLMURAMOYLALANINE--D-GLUTAMATE LIGASE"/>
    <property type="match status" value="1"/>
</dbReference>
<dbReference type="GO" id="GO:0004326">
    <property type="term" value="F:tetrahydrofolylpolyglutamate synthase activity"/>
    <property type="evidence" value="ECO:0007669"/>
    <property type="project" value="InterPro"/>
</dbReference>
<dbReference type="NCBIfam" id="TIGR01087">
    <property type="entry name" value="murD"/>
    <property type="match status" value="1"/>
</dbReference>
<dbReference type="InterPro" id="IPR036565">
    <property type="entry name" value="Mur-like_cat_sf"/>
</dbReference>
<dbReference type="GO" id="GO:0005524">
    <property type="term" value="F:ATP binding"/>
    <property type="evidence" value="ECO:0007669"/>
    <property type="project" value="UniProtKB-UniRule"/>
</dbReference>
<evidence type="ECO:0000256" key="6">
    <source>
        <dbReference type="ARBA" id="ARBA00022741"/>
    </source>
</evidence>
<dbReference type="Gene3D" id="3.90.190.20">
    <property type="entry name" value="Mur ligase, C-terminal domain"/>
    <property type="match status" value="1"/>
</dbReference>
<dbReference type="GO" id="GO:0009252">
    <property type="term" value="P:peptidoglycan biosynthetic process"/>
    <property type="evidence" value="ECO:0007669"/>
    <property type="project" value="UniProtKB-UniRule"/>
</dbReference>
<evidence type="ECO:0000256" key="3">
    <source>
        <dbReference type="ARBA" id="ARBA00022490"/>
    </source>
</evidence>
<dbReference type="Proteomes" id="UP000178583">
    <property type="component" value="Unassembled WGS sequence"/>
</dbReference>
<evidence type="ECO:0000256" key="7">
    <source>
        <dbReference type="ARBA" id="ARBA00022840"/>
    </source>
</evidence>
<dbReference type="InterPro" id="IPR018109">
    <property type="entry name" value="Folylpolyglutamate_synth_CS"/>
</dbReference>
<comment type="subcellular location">
    <subcellularLocation>
        <location evidence="1 9 10">Cytoplasm</location>
    </subcellularLocation>
</comment>
<evidence type="ECO:0000313" key="13">
    <source>
        <dbReference type="EMBL" id="OGD64016.1"/>
    </source>
</evidence>
<comment type="similarity">
    <text evidence="9">Belongs to the MurCDEF family.</text>
</comment>
<dbReference type="SUPFAM" id="SSF53623">
    <property type="entry name" value="MurD-like peptide ligases, catalytic domain"/>
    <property type="match status" value="1"/>
</dbReference>
<dbReference type="SUPFAM" id="SSF53244">
    <property type="entry name" value="MurD-like peptide ligases, peptide-binding domain"/>
    <property type="match status" value="1"/>
</dbReference>
<dbReference type="STRING" id="1797472.A2215_04270"/>
<keyword evidence="7 9" id="KW-0067">ATP-binding</keyword>
<accession>A0A1F5E9R3</accession>
<evidence type="ECO:0000256" key="2">
    <source>
        <dbReference type="ARBA" id="ARBA00004752"/>
    </source>
</evidence>
<evidence type="ECO:0000256" key="10">
    <source>
        <dbReference type="RuleBase" id="RU003664"/>
    </source>
</evidence>
<keyword evidence="3 9" id="KW-0963">Cytoplasm</keyword>
<organism evidence="13 14">
    <name type="scientific">Candidatus Berkelbacteria bacterium RIFOXYA2_FULL_43_10</name>
    <dbReference type="NCBI Taxonomy" id="1797472"/>
    <lineage>
        <taxon>Bacteria</taxon>
        <taxon>Candidatus Berkelbacteria</taxon>
    </lineage>
</organism>
<feature type="domain" description="Mur ligase C-terminal" evidence="11">
    <location>
        <begin position="327"/>
        <end position="444"/>
    </location>
</feature>
<comment type="function">
    <text evidence="9 10">Cell wall formation. Catalyzes the addition of glutamate to the nucleotide precursor UDP-N-acetylmuramoyl-L-alanine (UMA).</text>
</comment>
<evidence type="ECO:0000256" key="9">
    <source>
        <dbReference type="HAMAP-Rule" id="MF_00639"/>
    </source>
</evidence>
<dbReference type="GO" id="GO:0005737">
    <property type="term" value="C:cytoplasm"/>
    <property type="evidence" value="ECO:0007669"/>
    <property type="project" value="UniProtKB-SubCell"/>
</dbReference>
<dbReference type="UniPathway" id="UPA00219"/>
<dbReference type="Pfam" id="PF08245">
    <property type="entry name" value="Mur_ligase_M"/>
    <property type="match status" value="1"/>
</dbReference>
<dbReference type="InterPro" id="IPR004101">
    <property type="entry name" value="Mur_ligase_C"/>
</dbReference>
<dbReference type="SUPFAM" id="SSF51984">
    <property type="entry name" value="MurCD N-terminal domain"/>
    <property type="match status" value="1"/>
</dbReference>
<evidence type="ECO:0000256" key="4">
    <source>
        <dbReference type="ARBA" id="ARBA00022598"/>
    </source>
</evidence>
<evidence type="ECO:0000256" key="1">
    <source>
        <dbReference type="ARBA" id="ARBA00004496"/>
    </source>
</evidence>
<dbReference type="EMBL" id="MEZY01000027">
    <property type="protein sequence ID" value="OGD64016.1"/>
    <property type="molecule type" value="Genomic_DNA"/>
</dbReference>
<keyword evidence="4 9" id="KW-0436">Ligase</keyword>
<dbReference type="GO" id="GO:0008764">
    <property type="term" value="F:UDP-N-acetylmuramoylalanine-D-glutamate ligase activity"/>
    <property type="evidence" value="ECO:0007669"/>
    <property type="project" value="UniProtKB-UniRule"/>
</dbReference>
<keyword evidence="5 9" id="KW-0132">Cell division</keyword>
<dbReference type="PANTHER" id="PTHR43692:SF1">
    <property type="entry name" value="UDP-N-ACETYLMURAMOYLALANINE--D-GLUTAMATE LIGASE"/>
    <property type="match status" value="1"/>
</dbReference>
<dbReference type="GO" id="GO:0051301">
    <property type="term" value="P:cell division"/>
    <property type="evidence" value="ECO:0007669"/>
    <property type="project" value="UniProtKB-KW"/>
</dbReference>
<dbReference type="GO" id="GO:0008360">
    <property type="term" value="P:regulation of cell shape"/>
    <property type="evidence" value="ECO:0007669"/>
    <property type="project" value="UniProtKB-KW"/>
</dbReference>
<comment type="pathway">
    <text evidence="2 9 10">Cell wall biogenesis; peptidoglycan biosynthesis.</text>
</comment>
<protein>
    <recommendedName>
        <fullName evidence="9 10">UDP-N-acetylmuramoylalanine--D-glutamate ligase</fullName>
        <ecNumber evidence="9 10">6.3.2.9</ecNumber>
    </recommendedName>
    <alternativeName>
        <fullName evidence="9">D-glutamic acid-adding enzyme</fullName>
    </alternativeName>
    <alternativeName>
        <fullName evidence="9">UDP-N-acetylmuramoyl-L-alanyl-D-glutamate synthetase</fullName>
    </alternativeName>
</protein>
<proteinExistence type="inferred from homology"/>
<reference evidence="13 14" key="1">
    <citation type="journal article" date="2016" name="Nat. Commun.">
        <title>Thousands of microbial genomes shed light on interconnected biogeochemical processes in an aquifer system.</title>
        <authorList>
            <person name="Anantharaman K."/>
            <person name="Brown C.T."/>
            <person name="Hug L.A."/>
            <person name="Sharon I."/>
            <person name="Castelle C.J."/>
            <person name="Probst A.J."/>
            <person name="Thomas B.C."/>
            <person name="Singh A."/>
            <person name="Wilkins M.J."/>
            <person name="Karaoz U."/>
            <person name="Brodie E.L."/>
            <person name="Williams K.H."/>
            <person name="Hubbard S.S."/>
            <person name="Banfield J.F."/>
        </authorList>
    </citation>
    <scope>NUCLEOTIDE SEQUENCE [LARGE SCALE GENOMIC DNA]</scope>
</reference>
<sequence length="472" mass="51652">MRRDDFRKKKIAILGVGMEGVAVANFLVEVASKITLCDKLSKEELAERAEADADGSLKKILSDERFEQNFGESYMGNLTDYDYIFRSPGISYLNPKIQEAKVAGVEITSQLKLFFDLCPSKIIGVTGTKGKGTTSSLIELMMKKAKSSKLKAKSFGNVYLAGNIGKPAITLLDKLKPEDWVILELSSFQLQDLGKSPDIAVIVNMAVDHLDYHEDEEEYFEAKTSIVKYQSKNDTVIANKDYPNAVRLAQLSKGNKLYFSAIAEVDSSIRNDAVFLGEDKICESSEINLVGRHNLENIAAAALAAHEAGTDIESIKSAAKEFKGLPHRLELVAEINGVKYYNDSFATNPEPTIAAIRSFSESVVLILGGSSKKADFSKLAEEIRKSSVKTIIIIGVEGTIIKKALETTGVAKEIVDGPDSIDDIVAVAESKAESGDIVLFSPACASFDMFKNYKDRGEKFKKAVNNTHRTNT</sequence>
<dbReference type="EC" id="6.3.2.9" evidence="9 10"/>
<feature type="domain" description="Mur ligase central" evidence="12">
    <location>
        <begin position="125"/>
        <end position="305"/>
    </location>
</feature>
<name>A0A1F5E9R3_9BACT</name>
<dbReference type="GO" id="GO:0071555">
    <property type="term" value="P:cell wall organization"/>
    <property type="evidence" value="ECO:0007669"/>
    <property type="project" value="UniProtKB-KW"/>
</dbReference>
<dbReference type="HAMAP" id="MF_00639">
    <property type="entry name" value="MurD"/>
    <property type="match status" value="1"/>
</dbReference>
<dbReference type="InterPro" id="IPR036615">
    <property type="entry name" value="Mur_ligase_C_dom_sf"/>
</dbReference>
<gene>
    <name evidence="9" type="primary">murD</name>
    <name evidence="13" type="ORF">A2215_04270</name>
</gene>
<keyword evidence="9 10" id="KW-0961">Cell wall biogenesis/degradation</keyword>
<evidence type="ECO:0000256" key="8">
    <source>
        <dbReference type="ARBA" id="ARBA00023306"/>
    </source>
</evidence>
<dbReference type="Gene3D" id="3.40.50.720">
    <property type="entry name" value="NAD(P)-binding Rossmann-like Domain"/>
    <property type="match status" value="1"/>
</dbReference>
<comment type="catalytic activity">
    <reaction evidence="9 10">
        <text>UDP-N-acetyl-alpha-D-muramoyl-L-alanine + D-glutamate + ATP = UDP-N-acetyl-alpha-D-muramoyl-L-alanyl-D-glutamate + ADP + phosphate + H(+)</text>
        <dbReference type="Rhea" id="RHEA:16429"/>
        <dbReference type="ChEBI" id="CHEBI:15378"/>
        <dbReference type="ChEBI" id="CHEBI:29986"/>
        <dbReference type="ChEBI" id="CHEBI:30616"/>
        <dbReference type="ChEBI" id="CHEBI:43474"/>
        <dbReference type="ChEBI" id="CHEBI:83898"/>
        <dbReference type="ChEBI" id="CHEBI:83900"/>
        <dbReference type="ChEBI" id="CHEBI:456216"/>
        <dbReference type="EC" id="6.3.2.9"/>
    </reaction>
</comment>
<dbReference type="InterPro" id="IPR013221">
    <property type="entry name" value="Mur_ligase_cen"/>
</dbReference>
<keyword evidence="6 9" id="KW-0547">Nucleotide-binding</keyword>
<keyword evidence="9 10" id="KW-0133">Cell shape</keyword>
<evidence type="ECO:0000313" key="14">
    <source>
        <dbReference type="Proteomes" id="UP000178583"/>
    </source>
</evidence>
<dbReference type="PROSITE" id="PS01011">
    <property type="entry name" value="FOLYLPOLYGLU_SYNT_1"/>
    <property type="match status" value="1"/>
</dbReference>
<keyword evidence="8 9" id="KW-0131">Cell cycle</keyword>
<dbReference type="Gene3D" id="3.40.1190.10">
    <property type="entry name" value="Mur-like, catalytic domain"/>
    <property type="match status" value="1"/>
</dbReference>
<dbReference type="Pfam" id="PF21799">
    <property type="entry name" value="MurD-like_N"/>
    <property type="match status" value="1"/>
</dbReference>
<keyword evidence="9 10" id="KW-0573">Peptidoglycan synthesis</keyword>